<evidence type="ECO:0000256" key="2">
    <source>
        <dbReference type="SAM" id="MobiDB-lite"/>
    </source>
</evidence>
<dbReference type="InterPro" id="IPR004000">
    <property type="entry name" value="Actin"/>
</dbReference>
<proteinExistence type="inferred from homology"/>
<dbReference type="AlphaFoldDB" id="A0AAV9IWL0"/>
<evidence type="ECO:0008006" key="5">
    <source>
        <dbReference type="Google" id="ProtNLM"/>
    </source>
</evidence>
<dbReference type="Gene3D" id="3.30.420.40">
    <property type="match status" value="2"/>
</dbReference>
<dbReference type="PANTHER" id="PTHR11937">
    <property type="entry name" value="ACTIN"/>
    <property type="match status" value="1"/>
</dbReference>
<feature type="region of interest" description="Disordered" evidence="2">
    <location>
        <begin position="64"/>
        <end position="96"/>
    </location>
</feature>
<dbReference type="SUPFAM" id="SSF53067">
    <property type="entry name" value="Actin-like ATPase domain"/>
    <property type="match status" value="1"/>
</dbReference>
<evidence type="ECO:0000313" key="3">
    <source>
        <dbReference type="EMBL" id="KAK4536456.1"/>
    </source>
</evidence>
<evidence type="ECO:0000313" key="4">
    <source>
        <dbReference type="Proteomes" id="UP001301350"/>
    </source>
</evidence>
<dbReference type="EMBL" id="JANCYW010000008">
    <property type="protein sequence ID" value="KAK4536456.1"/>
    <property type="molecule type" value="Genomic_DNA"/>
</dbReference>
<dbReference type="Proteomes" id="UP001301350">
    <property type="component" value="Unassembled WGS sequence"/>
</dbReference>
<reference evidence="3 4" key="1">
    <citation type="submission" date="2022-07" db="EMBL/GenBank/DDBJ databases">
        <title>Genome-wide signatures of adaptation to extreme environments.</title>
        <authorList>
            <person name="Cho C.H."/>
            <person name="Yoon H.S."/>
        </authorList>
    </citation>
    <scope>NUCLEOTIDE SEQUENCE [LARGE SCALE GENOMIC DNA]</scope>
    <source>
        <strain evidence="3 4">DBV 063 E5</strain>
    </source>
</reference>
<keyword evidence="4" id="KW-1185">Reference proteome</keyword>
<dbReference type="InterPro" id="IPR043129">
    <property type="entry name" value="ATPase_NBD"/>
</dbReference>
<gene>
    <name evidence="3" type="ORF">CDCA_CDCA08G2481</name>
</gene>
<evidence type="ECO:0000256" key="1">
    <source>
        <dbReference type="RuleBase" id="RU000487"/>
    </source>
</evidence>
<feature type="compositionally biased region" description="Basic and acidic residues" evidence="2">
    <location>
        <begin position="64"/>
        <end position="74"/>
    </location>
</feature>
<dbReference type="SMART" id="SM00268">
    <property type="entry name" value="ACTIN"/>
    <property type="match status" value="1"/>
</dbReference>
<name>A0AAV9IWL0_CYACA</name>
<accession>A0AAV9IWL0</accession>
<protein>
    <recommendedName>
        <fullName evidence="5">Actin</fullName>
    </recommendedName>
</protein>
<sequence length="319" mass="34242">MQGGDDVFALVLETSASAVRAGDAGNASPVCSVSVEAADDDAPERSERVQRAWRLAWQRLGRPLREDGEEKTSSEKVAPSIEHGSDDRGATSTHATQPVLMVEPALPWDATTRRALAQFAFYSLDVPGLFFLRSAVATTFCCTSVTALVLSLDDDGAIAAPVVNGYLLQKALQHEPGAVIRWHRGVSNRPIDQSPVPLSEVEHLLFPTLPRLVFDAISACDVDVRRDLFGNILVTGDAVPRIAGGALVPRLAEEMAEICPHLFKSRVAEASTKGVLHRGASPAWVGGSICASLGTFHQLWVTRDEFAAAPDTVLEERCP</sequence>
<dbReference type="Pfam" id="PF00022">
    <property type="entry name" value="Actin"/>
    <property type="match status" value="2"/>
</dbReference>
<comment type="caution">
    <text evidence="3">The sequence shown here is derived from an EMBL/GenBank/DDBJ whole genome shotgun (WGS) entry which is preliminary data.</text>
</comment>
<organism evidence="3 4">
    <name type="scientific">Cyanidium caldarium</name>
    <name type="common">Red alga</name>
    <dbReference type="NCBI Taxonomy" id="2771"/>
    <lineage>
        <taxon>Eukaryota</taxon>
        <taxon>Rhodophyta</taxon>
        <taxon>Bangiophyceae</taxon>
        <taxon>Cyanidiales</taxon>
        <taxon>Cyanidiaceae</taxon>
        <taxon>Cyanidium</taxon>
    </lineage>
</organism>
<comment type="similarity">
    <text evidence="1">Belongs to the actin family.</text>
</comment>